<accession>A0A5B6YGX0</accession>
<sequence length="109" mass="12551">MLGDKFLKQQDGRFSSEPYISQVVYIHQASGDFALLASDGFWDVINSKKAIHLVHQTRERHATDTQNSTEKIVNFLLSEARTQRTKDNTSIIFLDFDITQRISSYKLDL</sequence>
<dbReference type="InterPro" id="IPR036457">
    <property type="entry name" value="PPM-type-like_dom_sf"/>
</dbReference>
<dbReference type="Pfam" id="PF00481">
    <property type="entry name" value="PP2C"/>
    <property type="match status" value="1"/>
</dbReference>
<feature type="domain" description="PPM-type phosphatase" evidence="1">
    <location>
        <begin position="1"/>
        <end position="96"/>
    </location>
</feature>
<dbReference type="PROSITE" id="PS51746">
    <property type="entry name" value="PPM_2"/>
    <property type="match status" value="1"/>
</dbReference>
<dbReference type="EMBL" id="GHES01000441">
    <property type="protein sequence ID" value="MPA31000.1"/>
    <property type="molecule type" value="Transcribed_RNA"/>
</dbReference>
<protein>
    <recommendedName>
        <fullName evidence="1">PPM-type phosphatase domain-containing protein</fullName>
    </recommendedName>
</protein>
<dbReference type="AlphaFoldDB" id="A0A5B6YGX0"/>
<name>A0A5B6YGX0_DAVIN</name>
<evidence type="ECO:0000259" key="1">
    <source>
        <dbReference type="PROSITE" id="PS51746"/>
    </source>
</evidence>
<proteinExistence type="predicted"/>
<dbReference type="SUPFAM" id="SSF81606">
    <property type="entry name" value="PP2C-like"/>
    <property type="match status" value="1"/>
</dbReference>
<evidence type="ECO:0000313" key="2">
    <source>
        <dbReference type="EMBL" id="MPA31000.1"/>
    </source>
</evidence>
<dbReference type="InterPro" id="IPR001932">
    <property type="entry name" value="PPM-type_phosphatase-like_dom"/>
</dbReference>
<reference evidence="2" key="1">
    <citation type="submission" date="2019-08" db="EMBL/GenBank/DDBJ databases">
        <title>Reference gene set and small RNA set construction with multiple tissues from Davidia involucrata Baill.</title>
        <authorList>
            <person name="Yang H."/>
            <person name="Zhou C."/>
            <person name="Li G."/>
            <person name="Wang J."/>
            <person name="Gao P."/>
            <person name="Wang M."/>
            <person name="Wang R."/>
            <person name="Zhao Y."/>
        </authorList>
    </citation>
    <scope>NUCLEOTIDE SEQUENCE</scope>
    <source>
        <tissue evidence="2">Mixed with DoveR01_LX</tissue>
    </source>
</reference>
<gene>
    <name evidence="2" type="ORF">Din_000441</name>
</gene>
<organism evidence="2">
    <name type="scientific">Davidia involucrata</name>
    <name type="common">Dove tree</name>
    <dbReference type="NCBI Taxonomy" id="16924"/>
    <lineage>
        <taxon>Eukaryota</taxon>
        <taxon>Viridiplantae</taxon>
        <taxon>Streptophyta</taxon>
        <taxon>Embryophyta</taxon>
        <taxon>Tracheophyta</taxon>
        <taxon>Spermatophyta</taxon>
        <taxon>Magnoliopsida</taxon>
        <taxon>eudicotyledons</taxon>
        <taxon>Gunneridae</taxon>
        <taxon>Pentapetalae</taxon>
        <taxon>asterids</taxon>
        <taxon>Cornales</taxon>
        <taxon>Nyssaceae</taxon>
        <taxon>Davidia</taxon>
    </lineage>
</organism>
<dbReference type="Gene3D" id="3.60.40.10">
    <property type="entry name" value="PPM-type phosphatase domain"/>
    <property type="match status" value="1"/>
</dbReference>